<gene>
    <name evidence="1" type="ORF">MGAL_10B015572</name>
</gene>
<protein>
    <recommendedName>
        <fullName evidence="3">DUF4218 domain-containing protein</fullName>
    </recommendedName>
</protein>
<dbReference type="OrthoDB" id="10036512at2759"/>
<sequence>MAYNQYAKELLKTFVEHFYNLYGNEMAVYNVHSLIHLADDAKMFDSLENISAFPFENFLQKLKRLVRKPEFALQQVIRRLHEATSVEKDNEIVTSLHREHLEGPLLPLFVGAKQYKKVKTKNFTIRLDEKDSCVQIQGKICVVQNILQTADEIHLIYHKYRSESNFFETPLPSQSVGIKKLSRLGNTFRYATLEHVEAKCVLLPYRDHFVAFPLCDSVWAKYAVVDFKSTNEVEIVPVTWLTRDSEECYWPQFKSATKHNMAVRQCIEPNKEFELYDVKVMYRTSK</sequence>
<comment type="caution">
    <text evidence="1">The sequence shown here is derived from an EMBL/GenBank/DDBJ whole genome shotgun (WGS) entry which is preliminary data.</text>
</comment>
<organism evidence="1 2">
    <name type="scientific">Mytilus galloprovincialis</name>
    <name type="common">Mediterranean mussel</name>
    <dbReference type="NCBI Taxonomy" id="29158"/>
    <lineage>
        <taxon>Eukaryota</taxon>
        <taxon>Metazoa</taxon>
        <taxon>Spiralia</taxon>
        <taxon>Lophotrochozoa</taxon>
        <taxon>Mollusca</taxon>
        <taxon>Bivalvia</taxon>
        <taxon>Autobranchia</taxon>
        <taxon>Pteriomorphia</taxon>
        <taxon>Mytilida</taxon>
        <taxon>Mytiloidea</taxon>
        <taxon>Mytilidae</taxon>
        <taxon>Mytilinae</taxon>
        <taxon>Mytilus</taxon>
    </lineage>
</organism>
<dbReference type="AlphaFoldDB" id="A0A8B6FJP8"/>
<dbReference type="PANTHER" id="PTHR33053:SF24">
    <property type="entry name" value="TRANSPOSASE DOMAIN-CONTAINING PROTEIN"/>
    <property type="match status" value="1"/>
</dbReference>
<name>A0A8B6FJP8_MYTGA</name>
<evidence type="ECO:0000313" key="1">
    <source>
        <dbReference type="EMBL" id="VDI51303.1"/>
    </source>
</evidence>
<reference evidence="1" key="1">
    <citation type="submission" date="2018-11" db="EMBL/GenBank/DDBJ databases">
        <authorList>
            <person name="Alioto T."/>
            <person name="Alioto T."/>
        </authorList>
    </citation>
    <scope>NUCLEOTIDE SEQUENCE</scope>
</reference>
<dbReference type="Proteomes" id="UP000596742">
    <property type="component" value="Unassembled WGS sequence"/>
</dbReference>
<evidence type="ECO:0008006" key="3">
    <source>
        <dbReference type="Google" id="ProtNLM"/>
    </source>
</evidence>
<keyword evidence="2" id="KW-1185">Reference proteome</keyword>
<proteinExistence type="predicted"/>
<dbReference type="PANTHER" id="PTHR33053">
    <property type="entry name" value="PROTEIN, PUTATIVE-RELATED"/>
    <property type="match status" value="1"/>
</dbReference>
<evidence type="ECO:0000313" key="2">
    <source>
        <dbReference type="Proteomes" id="UP000596742"/>
    </source>
</evidence>
<accession>A0A8B6FJP8</accession>
<dbReference type="EMBL" id="UYJE01007041">
    <property type="protein sequence ID" value="VDI51303.1"/>
    <property type="molecule type" value="Genomic_DNA"/>
</dbReference>